<accession>A0A8J4WUV5</accession>
<dbReference type="InterPro" id="IPR038356">
    <property type="entry name" value="Tma16_sf"/>
</dbReference>
<comment type="similarity">
    <text evidence="1">Belongs to the TMA16 family.</text>
</comment>
<dbReference type="OrthoDB" id="272303at2759"/>
<evidence type="ECO:0000256" key="2">
    <source>
        <dbReference type="SAM" id="MobiDB-lite"/>
    </source>
</evidence>
<keyword evidence="4" id="KW-1185">Reference proteome</keyword>
<dbReference type="InterPro" id="IPR021346">
    <property type="entry name" value="Tma16"/>
</dbReference>
<dbReference type="Proteomes" id="UP000748531">
    <property type="component" value="Unassembled WGS sequence"/>
</dbReference>
<dbReference type="Pfam" id="PF11176">
    <property type="entry name" value="Tma16"/>
    <property type="match status" value="1"/>
</dbReference>
<gene>
    <name evidence="3" type="ORF">PHET_08832</name>
</gene>
<feature type="compositionally biased region" description="Basic residues" evidence="2">
    <location>
        <begin position="12"/>
        <end position="26"/>
    </location>
</feature>
<dbReference type="PANTHER" id="PTHR13349:SF2">
    <property type="entry name" value="TRANSLATION MACHINERY-ASSOCIATED PROTEIN 16"/>
    <property type="match status" value="1"/>
</dbReference>
<name>A0A8J4WUV5_9TREM</name>
<dbReference type="PANTHER" id="PTHR13349">
    <property type="entry name" value="TRANSLATION MACHINERY-ASSOCIATED PROTEIN 16"/>
    <property type="match status" value="1"/>
</dbReference>
<dbReference type="GO" id="GO:0005634">
    <property type="term" value="C:nucleus"/>
    <property type="evidence" value="ECO:0007669"/>
    <property type="project" value="TreeGrafter"/>
</dbReference>
<proteinExistence type="inferred from homology"/>
<evidence type="ECO:0000313" key="4">
    <source>
        <dbReference type="Proteomes" id="UP000748531"/>
    </source>
</evidence>
<dbReference type="Gene3D" id="1.20.1440.170">
    <property type="entry name" value="Translation machinery-associated protein 16-like"/>
    <property type="match status" value="1"/>
</dbReference>
<organism evidence="3 4">
    <name type="scientific">Paragonimus heterotremus</name>
    <dbReference type="NCBI Taxonomy" id="100268"/>
    <lineage>
        <taxon>Eukaryota</taxon>
        <taxon>Metazoa</taxon>
        <taxon>Spiralia</taxon>
        <taxon>Lophotrochozoa</taxon>
        <taxon>Platyhelminthes</taxon>
        <taxon>Trematoda</taxon>
        <taxon>Digenea</taxon>
        <taxon>Plagiorchiida</taxon>
        <taxon>Troglotremata</taxon>
        <taxon>Troglotrematidae</taxon>
        <taxon>Paragonimus</taxon>
    </lineage>
</organism>
<dbReference type="AlphaFoldDB" id="A0A8J4WUV5"/>
<evidence type="ECO:0000256" key="1">
    <source>
        <dbReference type="ARBA" id="ARBA00034127"/>
    </source>
</evidence>
<comment type="caution">
    <text evidence="3">The sequence shown here is derived from an EMBL/GenBank/DDBJ whole genome shotgun (WGS) entry which is preliminary data.</text>
</comment>
<feature type="region of interest" description="Disordered" evidence="2">
    <location>
        <begin position="1"/>
        <end position="26"/>
    </location>
</feature>
<protein>
    <submittedName>
        <fullName evidence="3">Uncharacterized protein</fullName>
    </submittedName>
</protein>
<dbReference type="EMBL" id="LUCH01005343">
    <property type="protein sequence ID" value="KAF5398152.1"/>
    <property type="molecule type" value="Genomic_DNA"/>
</dbReference>
<reference evidence="3" key="1">
    <citation type="submission" date="2019-05" db="EMBL/GenBank/DDBJ databases">
        <title>Annotation for the trematode Paragonimus heterotremus.</title>
        <authorList>
            <person name="Choi Y.-J."/>
        </authorList>
    </citation>
    <scope>NUCLEOTIDE SEQUENCE</scope>
    <source>
        <strain evidence="3">LC</strain>
    </source>
</reference>
<evidence type="ECO:0000313" key="3">
    <source>
        <dbReference type="EMBL" id="KAF5398152.1"/>
    </source>
</evidence>
<sequence>MKTVHPNSRKAGQVRKRLHHDQRVLRRQRQHTVRNKHLENKLQWFRDNFPKDRAYLSHNEQLALAEQYLQQFHTVPFEEPVPVAFDITNAFLKKENEEYSSCGMQVPDLTSKANVEKLLYVYLSLPRPNTSLRSWDGNPASMPNIRLNVLKKKKKSS</sequence>